<dbReference type="PROSITE" id="PS00028">
    <property type="entry name" value="ZINC_FINGER_C2H2_1"/>
    <property type="match status" value="2"/>
</dbReference>
<keyword evidence="7" id="KW-0863">Zinc-finger</keyword>
<dbReference type="Pfam" id="PF00096">
    <property type="entry name" value="zf-C2H2"/>
    <property type="match status" value="1"/>
</dbReference>
<dbReference type="PROSITE" id="PS00463">
    <property type="entry name" value="ZN2_CY6_FUNGAL_1"/>
    <property type="match status" value="1"/>
</dbReference>
<dbReference type="PROSITE" id="PS50157">
    <property type="entry name" value="ZINC_FINGER_C2H2_2"/>
    <property type="match status" value="2"/>
</dbReference>
<dbReference type="SUPFAM" id="SSF57701">
    <property type="entry name" value="Zn2/Cys6 DNA-binding domain"/>
    <property type="match status" value="1"/>
</dbReference>
<dbReference type="InterPro" id="IPR001138">
    <property type="entry name" value="Zn2Cys6_DnaBD"/>
</dbReference>
<name>A0ABR4G3V5_9EURO</name>
<dbReference type="Pfam" id="PF00172">
    <property type="entry name" value="Zn_clus"/>
    <property type="match status" value="1"/>
</dbReference>
<dbReference type="PANTHER" id="PTHR47660:SF7">
    <property type="entry name" value="TRANSCRIPTION FACTOR WITH C2H2 AND ZN(2)-CYS(6) DNA BINDING DOMAIN (EUROFUNG)"/>
    <property type="match status" value="1"/>
</dbReference>
<keyword evidence="5" id="KW-0804">Transcription</keyword>
<evidence type="ECO:0000259" key="8">
    <source>
        <dbReference type="PROSITE" id="PS50048"/>
    </source>
</evidence>
<gene>
    <name evidence="10" type="ORF">BJX66DRAFT_351606</name>
</gene>
<evidence type="ECO:0000256" key="4">
    <source>
        <dbReference type="ARBA" id="ARBA00023125"/>
    </source>
</evidence>
<keyword evidence="11" id="KW-1185">Reference proteome</keyword>
<dbReference type="Pfam" id="PF04082">
    <property type="entry name" value="Fungal_trans"/>
    <property type="match status" value="1"/>
</dbReference>
<dbReference type="Gene3D" id="3.30.160.60">
    <property type="entry name" value="Classic Zinc Finger"/>
    <property type="match status" value="2"/>
</dbReference>
<dbReference type="SMART" id="SM00066">
    <property type="entry name" value="GAL4"/>
    <property type="match status" value="1"/>
</dbReference>
<dbReference type="SUPFAM" id="SSF57667">
    <property type="entry name" value="beta-beta-alpha zinc fingers"/>
    <property type="match status" value="1"/>
</dbReference>
<feature type="domain" description="C2H2-type" evidence="9">
    <location>
        <begin position="35"/>
        <end position="63"/>
    </location>
</feature>
<proteinExistence type="predicted"/>
<dbReference type="Proteomes" id="UP001610563">
    <property type="component" value="Unassembled WGS sequence"/>
</dbReference>
<keyword evidence="4" id="KW-0238">DNA-binding</keyword>
<protein>
    <recommendedName>
        <fullName evidence="12">C2H2 type zinc finger domain protein</fullName>
    </recommendedName>
</protein>
<dbReference type="EMBL" id="JBFTWV010000054">
    <property type="protein sequence ID" value="KAL2793677.1"/>
    <property type="molecule type" value="Genomic_DNA"/>
</dbReference>
<evidence type="ECO:0008006" key="12">
    <source>
        <dbReference type="Google" id="ProtNLM"/>
    </source>
</evidence>
<comment type="caution">
    <text evidence="10">The sequence shown here is derived from an EMBL/GenBank/DDBJ whole genome shotgun (WGS) entry which is preliminary data.</text>
</comment>
<dbReference type="InterPro" id="IPR036236">
    <property type="entry name" value="Znf_C2H2_sf"/>
</dbReference>
<dbReference type="CDD" id="cd00067">
    <property type="entry name" value="GAL4"/>
    <property type="match status" value="1"/>
</dbReference>
<sequence length="364" mass="40925">MPKQFQCRFPDCNASYARKEHLNRHAAQHMRQRSFACPTCGNAFGRSDTLRRHIRQNHGISDPVSRIRACDSCRALKARCDGGSPCRECSRRQIACSLSGTSPTLAPTSSREEKEKRAIAMYWSVFHPRWPFVHQASFQNYEEGPLLVQSIVAIGLWATGEQSARSAALQLHKVLGSALLEQRDKWECPHLDRVSEFSPWPIPTFQAIVLYILFALISKGTATIGFDLKPSLPDAEMDLLASLVTTCRHLGMFHYPTILAQYSNDHVKAYIWIGVEEIKRFNLALFKLCRSIAPSEGRCRLAPTELQFPLPTGERLWSAVTSADWHAEAAKEGSNLDKTRGPDEPWISESAELVRCIDPESGFV</sequence>
<evidence type="ECO:0000256" key="5">
    <source>
        <dbReference type="ARBA" id="ARBA00023163"/>
    </source>
</evidence>
<dbReference type="SMART" id="SM00355">
    <property type="entry name" value="ZnF_C2H2"/>
    <property type="match status" value="2"/>
</dbReference>
<dbReference type="Gene3D" id="4.10.240.10">
    <property type="entry name" value="Zn(2)-C6 fungal-type DNA-binding domain"/>
    <property type="match status" value="1"/>
</dbReference>
<dbReference type="PANTHER" id="PTHR47660">
    <property type="entry name" value="TRANSCRIPTION FACTOR WITH C2H2 AND ZN(2)-CYS(6) DNA BINDING DOMAIN (EUROFUNG)-RELATED-RELATED"/>
    <property type="match status" value="1"/>
</dbReference>
<feature type="domain" description="C2H2-type" evidence="9">
    <location>
        <begin position="5"/>
        <end position="34"/>
    </location>
</feature>
<evidence type="ECO:0000313" key="10">
    <source>
        <dbReference type="EMBL" id="KAL2793677.1"/>
    </source>
</evidence>
<reference evidence="10 11" key="1">
    <citation type="submission" date="2024-07" db="EMBL/GenBank/DDBJ databases">
        <title>Section-level genome sequencing and comparative genomics of Aspergillus sections Usti and Cavernicolus.</title>
        <authorList>
            <consortium name="Lawrence Berkeley National Laboratory"/>
            <person name="Nybo J.L."/>
            <person name="Vesth T.C."/>
            <person name="Theobald S."/>
            <person name="Frisvad J.C."/>
            <person name="Larsen T.O."/>
            <person name="Kjaerboelling I."/>
            <person name="Rothschild-Mancinelli K."/>
            <person name="Lyhne E.K."/>
            <person name="Kogle M.E."/>
            <person name="Barry K."/>
            <person name="Clum A."/>
            <person name="Na H."/>
            <person name="Ledsgaard L."/>
            <person name="Lin J."/>
            <person name="Lipzen A."/>
            <person name="Kuo A."/>
            <person name="Riley R."/>
            <person name="Mondo S."/>
            <person name="Labutti K."/>
            <person name="Haridas S."/>
            <person name="Pangalinan J."/>
            <person name="Salamov A.A."/>
            <person name="Simmons B.A."/>
            <person name="Magnuson J.K."/>
            <person name="Chen J."/>
            <person name="Drula E."/>
            <person name="Henrissat B."/>
            <person name="Wiebenga A."/>
            <person name="Lubbers R.J."/>
            <person name="Gomes A.C."/>
            <person name="Makela M.R."/>
            <person name="Stajich J."/>
            <person name="Grigoriev I.V."/>
            <person name="Mortensen U.H."/>
            <person name="De Vries R.P."/>
            <person name="Baker S.E."/>
            <person name="Andersen M.R."/>
        </authorList>
    </citation>
    <scope>NUCLEOTIDE SEQUENCE [LARGE SCALE GENOMIC DNA]</scope>
    <source>
        <strain evidence="10 11">CBS 209.92</strain>
    </source>
</reference>
<keyword evidence="1" id="KW-0479">Metal-binding</keyword>
<accession>A0ABR4G3V5</accession>
<evidence type="ECO:0000256" key="7">
    <source>
        <dbReference type="PROSITE-ProRule" id="PRU00042"/>
    </source>
</evidence>
<dbReference type="InterPro" id="IPR013087">
    <property type="entry name" value="Znf_C2H2_type"/>
</dbReference>
<keyword evidence="2" id="KW-0862">Zinc</keyword>
<evidence type="ECO:0000259" key="9">
    <source>
        <dbReference type="PROSITE" id="PS50157"/>
    </source>
</evidence>
<dbReference type="PROSITE" id="PS50048">
    <property type="entry name" value="ZN2_CY6_FUNGAL_2"/>
    <property type="match status" value="1"/>
</dbReference>
<keyword evidence="3" id="KW-0805">Transcription regulation</keyword>
<evidence type="ECO:0000313" key="11">
    <source>
        <dbReference type="Proteomes" id="UP001610563"/>
    </source>
</evidence>
<dbReference type="InterPro" id="IPR007219">
    <property type="entry name" value="XnlR_reg_dom"/>
</dbReference>
<evidence type="ECO:0000256" key="6">
    <source>
        <dbReference type="ARBA" id="ARBA00023242"/>
    </source>
</evidence>
<organism evidence="10 11">
    <name type="scientific">Aspergillus keveii</name>
    <dbReference type="NCBI Taxonomy" id="714993"/>
    <lineage>
        <taxon>Eukaryota</taxon>
        <taxon>Fungi</taxon>
        <taxon>Dikarya</taxon>
        <taxon>Ascomycota</taxon>
        <taxon>Pezizomycotina</taxon>
        <taxon>Eurotiomycetes</taxon>
        <taxon>Eurotiomycetidae</taxon>
        <taxon>Eurotiales</taxon>
        <taxon>Aspergillaceae</taxon>
        <taxon>Aspergillus</taxon>
        <taxon>Aspergillus subgen. Nidulantes</taxon>
    </lineage>
</organism>
<dbReference type="InterPro" id="IPR036864">
    <property type="entry name" value="Zn2-C6_fun-type_DNA-bd_sf"/>
</dbReference>
<evidence type="ECO:0000256" key="2">
    <source>
        <dbReference type="ARBA" id="ARBA00022833"/>
    </source>
</evidence>
<keyword evidence="6" id="KW-0539">Nucleus</keyword>
<evidence type="ECO:0000256" key="3">
    <source>
        <dbReference type="ARBA" id="ARBA00023015"/>
    </source>
</evidence>
<feature type="domain" description="Zn(2)-C6 fungal-type" evidence="8">
    <location>
        <begin position="69"/>
        <end position="98"/>
    </location>
</feature>
<evidence type="ECO:0000256" key="1">
    <source>
        <dbReference type="ARBA" id="ARBA00022723"/>
    </source>
</evidence>